<evidence type="ECO:0000313" key="1">
    <source>
        <dbReference type="EMBL" id="CAA0412733.1"/>
    </source>
</evidence>
<protein>
    <submittedName>
        <fullName evidence="1">Uncharacterized protein</fullName>
    </submittedName>
</protein>
<sequence>MVATSTENKQGKNPIKSWDKLKEKLCKTFSPPHYTSLVSNHGHVQDKDFVAKSVHGINEDELSIYIKHFLEVAVNDIYGDKLSTIEPLFDVKEVSDSVVDVEGDDGLINPNDTDDDADVADPDEHDQIQEEDSDFDAKKLDINLSTSESLSNGDLIYDVKISFPMSLLWCDEDVKDAYFIGNQEVESHINHELVINNLDEKEEVSFMYKEKYNYSISLANRKWNVNDEPPDRGRSEILVFDGKVDLCNKLYGTLVSYISNEKTHCYDDSYEEDKEIIEVKLLEKSKILVPFRHWRLIREDFHVSRSACELREKSKRG</sequence>
<name>A0A5S9YJV9_ARATH</name>
<dbReference type="Proteomes" id="UP000434276">
    <property type="component" value="Unassembled WGS sequence"/>
</dbReference>
<evidence type="ECO:0000313" key="2">
    <source>
        <dbReference type="Proteomes" id="UP000434276"/>
    </source>
</evidence>
<gene>
    <name evidence="1" type="ORF">C24_LOCUS26933</name>
</gene>
<organism evidence="1 2">
    <name type="scientific">Arabidopsis thaliana</name>
    <name type="common">Mouse-ear cress</name>
    <dbReference type="NCBI Taxonomy" id="3702"/>
    <lineage>
        <taxon>Eukaryota</taxon>
        <taxon>Viridiplantae</taxon>
        <taxon>Streptophyta</taxon>
        <taxon>Embryophyta</taxon>
        <taxon>Tracheophyta</taxon>
        <taxon>Spermatophyta</taxon>
        <taxon>Magnoliopsida</taxon>
        <taxon>eudicotyledons</taxon>
        <taxon>Gunneridae</taxon>
        <taxon>Pentapetalae</taxon>
        <taxon>rosids</taxon>
        <taxon>malvids</taxon>
        <taxon>Brassicales</taxon>
        <taxon>Brassicaceae</taxon>
        <taxon>Camelineae</taxon>
        <taxon>Arabidopsis</taxon>
    </lineage>
</organism>
<proteinExistence type="predicted"/>
<accession>A0A5S9YJV9</accession>
<dbReference type="EMBL" id="CACSHJ010000096">
    <property type="protein sequence ID" value="CAA0412733.1"/>
    <property type="molecule type" value="Genomic_DNA"/>
</dbReference>
<reference evidence="1 2" key="1">
    <citation type="submission" date="2019-12" db="EMBL/GenBank/DDBJ databases">
        <authorList>
            <person name="Jiao W.-B."/>
            <person name="Schneeberger K."/>
        </authorList>
    </citation>
    <scope>NUCLEOTIDE SEQUENCE [LARGE SCALE GENOMIC DNA]</scope>
    <source>
        <strain evidence="2">cv. C24</strain>
    </source>
</reference>
<dbReference type="OrthoDB" id="1934635at2759"/>
<dbReference type="AlphaFoldDB" id="A0A5S9YJV9"/>